<feature type="non-terminal residue" evidence="2">
    <location>
        <position position="1"/>
    </location>
</feature>
<organism evidence="2 3">
    <name type="scientific">Staurois parvus</name>
    <dbReference type="NCBI Taxonomy" id="386267"/>
    <lineage>
        <taxon>Eukaryota</taxon>
        <taxon>Metazoa</taxon>
        <taxon>Chordata</taxon>
        <taxon>Craniata</taxon>
        <taxon>Vertebrata</taxon>
        <taxon>Euteleostomi</taxon>
        <taxon>Amphibia</taxon>
        <taxon>Batrachia</taxon>
        <taxon>Anura</taxon>
        <taxon>Neobatrachia</taxon>
        <taxon>Ranoidea</taxon>
        <taxon>Ranidae</taxon>
        <taxon>Staurois</taxon>
    </lineage>
</organism>
<accession>A0ABN9CFH8</accession>
<evidence type="ECO:0000313" key="2">
    <source>
        <dbReference type="EMBL" id="CAI9557882.1"/>
    </source>
</evidence>
<evidence type="ECO:0000313" key="3">
    <source>
        <dbReference type="Proteomes" id="UP001162483"/>
    </source>
</evidence>
<name>A0ABN9CFH8_9NEOB</name>
<keyword evidence="3" id="KW-1185">Reference proteome</keyword>
<dbReference type="InterPro" id="IPR036179">
    <property type="entry name" value="Ig-like_dom_sf"/>
</dbReference>
<dbReference type="Proteomes" id="UP001162483">
    <property type="component" value="Unassembled WGS sequence"/>
</dbReference>
<feature type="chain" id="PRO_5046925500" description="Ig-like domain-containing protein" evidence="1">
    <location>
        <begin position="24"/>
        <end position="241"/>
    </location>
</feature>
<proteinExistence type="predicted"/>
<comment type="caution">
    <text evidence="2">The sequence shown here is derived from an EMBL/GenBank/DDBJ whole genome shotgun (WGS) entry which is preliminary data.</text>
</comment>
<dbReference type="Gene3D" id="2.60.40.10">
    <property type="entry name" value="Immunoglobulins"/>
    <property type="match status" value="1"/>
</dbReference>
<protein>
    <recommendedName>
        <fullName evidence="4">Ig-like domain-containing protein</fullName>
    </recommendedName>
</protein>
<evidence type="ECO:0000256" key="1">
    <source>
        <dbReference type="SAM" id="SignalP"/>
    </source>
</evidence>
<feature type="signal peptide" evidence="1">
    <location>
        <begin position="1"/>
        <end position="23"/>
    </location>
</feature>
<keyword evidence="1" id="KW-0732">Signal</keyword>
<dbReference type="PANTHER" id="PTHR13771:SF9">
    <property type="entry name" value="INTERCELLULAR ADHESION MOLECULE 5"/>
    <property type="match status" value="1"/>
</dbReference>
<dbReference type="InterPro" id="IPR013783">
    <property type="entry name" value="Ig-like_fold"/>
</dbReference>
<dbReference type="EMBL" id="CATNWA010009348">
    <property type="protein sequence ID" value="CAI9557882.1"/>
    <property type="molecule type" value="Genomic_DNA"/>
</dbReference>
<dbReference type="InterPro" id="IPR047012">
    <property type="entry name" value="ICAM_VCAM"/>
</dbReference>
<evidence type="ECO:0008006" key="4">
    <source>
        <dbReference type="Google" id="ProtNLM"/>
    </source>
</evidence>
<gene>
    <name evidence="2" type="ORF">SPARVUS_LOCUS4782922</name>
</gene>
<sequence>HAYFNSILFFSSALLPIPLIILEDKVELKEETKVSCVLPSSDCHCLEVELKIITKEKLKNCVSHKGNYANVTCTLDVTKEMNGMELSCEAHFKTKSKPYKLNIQTEPEFTDCPEKLVWLDGQENSFHCKAKGYPLPTVTCEKNNTIYKDEEKFAVMRNMSGEYICRATNFDTVMKPVTVSVEYEPKILSIVVEPSMTVLEGANISLTCEAQMQYPLRPIAGTLRRLMSHSFMTTGLYRSRR</sequence>
<dbReference type="PANTHER" id="PTHR13771">
    <property type="entry name" value="INTERCELLULAR ADHESION MOLECULE"/>
    <property type="match status" value="1"/>
</dbReference>
<reference evidence="2" key="1">
    <citation type="submission" date="2023-05" db="EMBL/GenBank/DDBJ databases">
        <authorList>
            <person name="Stuckert A."/>
        </authorList>
    </citation>
    <scope>NUCLEOTIDE SEQUENCE</scope>
</reference>
<dbReference type="SUPFAM" id="SSF48726">
    <property type="entry name" value="Immunoglobulin"/>
    <property type="match status" value="1"/>
</dbReference>